<dbReference type="GO" id="GO:1902201">
    <property type="term" value="P:negative regulation of bacterial-type flagellum-dependent cell motility"/>
    <property type="evidence" value="ECO:0007669"/>
    <property type="project" value="TreeGrafter"/>
</dbReference>
<dbReference type="RefSeq" id="WP_100304814.1">
    <property type="nucleotide sequence ID" value="NZ_PGET01000001.1"/>
</dbReference>
<dbReference type="PANTHER" id="PTHR45138:SF9">
    <property type="entry name" value="DIGUANYLATE CYCLASE DGCM-RELATED"/>
    <property type="match status" value="1"/>
</dbReference>
<dbReference type="NCBIfam" id="TIGR00254">
    <property type="entry name" value="GGDEF"/>
    <property type="match status" value="1"/>
</dbReference>
<dbReference type="Pfam" id="PF00990">
    <property type="entry name" value="GGDEF"/>
    <property type="match status" value="1"/>
</dbReference>
<accession>A0A2M8Z4F3</accession>
<dbReference type="EMBL" id="PGET01000001">
    <property type="protein sequence ID" value="PJJ28313.1"/>
    <property type="molecule type" value="Genomic_DNA"/>
</dbReference>
<dbReference type="GO" id="GO:0005886">
    <property type="term" value="C:plasma membrane"/>
    <property type="evidence" value="ECO:0007669"/>
    <property type="project" value="TreeGrafter"/>
</dbReference>
<evidence type="ECO:0000313" key="3">
    <source>
        <dbReference type="Proteomes" id="UP000231092"/>
    </source>
</evidence>
<dbReference type="SUPFAM" id="SSF55073">
    <property type="entry name" value="Nucleotide cyclase"/>
    <property type="match status" value="1"/>
</dbReference>
<organism evidence="2 3">
    <name type="scientific">[Clostridium] celerecrescens 18A</name>
    <dbReference type="NCBI Taxonomy" id="1286362"/>
    <lineage>
        <taxon>Bacteria</taxon>
        <taxon>Bacillati</taxon>
        <taxon>Bacillota</taxon>
        <taxon>Clostridia</taxon>
        <taxon>Lachnospirales</taxon>
        <taxon>Lachnospiraceae</taxon>
        <taxon>Lacrimispora</taxon>
    </lineage>
</organism>
<dbReference type="CDD" id="cd01949">
    <property type="entry name" value="GGDEF"/>
    <property type="match status" value="1"/>
</dbReference>
<dbReference type="AlphaFoldDB" id="A0A2M8Z4F3"/>
<evidence type="ECO:0000259" key="1">
    <source>
        <dbReference type="PROSITE" id="PS50887"/>
    </source>
</evidence>
<protein>
    <submittedName>
        <fullName evidence="2">Diguanylate cyclase (GGDEF)-like protein</fullName>
    </submittedName>
</protein>
<reference evidence="2 3" key="1">
    <citation type="submission" date="2017-11" db="EMBL/GenBank/DDBJ databases">
        <title>Understudied soil microbes with underappreciated capabilities: Untangling the Clostridium saccharolyticum group.</title>
        <authorList>
            <person name="Leschine S."/>
        </authorList>
    </citation>
    <scope>NUCLEOTIDE SEQUENCE [LARGE SCALE GENOMIC DNA]</scope>
    <source>
        <strain evidence="2 3">18A</strain>
    </source>
</reference>
<dbReference type="OrthoDB" id="9804747at2"/>
<name>A0A2M8Z4F3_9FIRM</name>
<sequence>MDNISLDEIKDKLDFFYKMYDIVRLVDPLNKRVLDYRQSSLTGTPDVCYHYWENNRICDNCISIRAYQENKSFVKMEKSGEEVLLVTAIPIDNADSPAILELLKNATDTMLVGNGDYNQGEIFTRFIKELNDAAVRDPLTTLYNRRFVDERLPVDIINALLKHKPLSVCFIDLDNFKSINDLYGHKAGDSTIKEAGEVISRNISYEDVWAARYGGDEFLLCLSGVNEDHAREIAEGIQMEIEKMPVSQAVKGGPLSISFGIETMKDVPVTAEELIRRADEKMYKAKNEKIRIYEK</sequence>
<dbReference type="InterPro" id="IPR043128">
    <property type="entry name" value="Rev_trsase/Diguanyl_cyclase"/>
</dbReference>
<comment type="caution">
    <text evidence="2">The sequence shown here is derived from an EMBL/GenBank/DDBJ whole genome shotgun (WGS) entry which is preliminary data.</text>
</comment>
<dbReference type="InterPro" id="IPR050469">
    <property type="entry name" value="Diguanylate_Cyclase"/>
</dbReference>
<dbReference type="PANTHER" id="PTHR45138">
    <property type="entry name" value="REGULATORY COMPONENTS OF SENSORY TRANSDUCTION SYSTEM"/>
    <property type="match status" value="1"/>
</dbReference>
<dbReference type="PROSITE" id="PS50887">
    <property type="entry name" value="GGDEF"/>
    <property type="match status" value="1"/>
</dbReference>
<gene>
    <name evidence="2" type="ORF">H171_1811</name>
</gene>
<proteinExistence type="predicted"/>
<dbReference type="Proteomes" id="UP000231092">
    <property type="component" value="Unassembled WGS sequence"/>
</dbReference>
<dbReference type="Gene3D" id="3.30.70.270">
    <property type="match status" value="1"/>
</dbReference>
<dbReference type="InterPro" id="IPR029787">
    <property type="entry name" value="Nucleotide_cyclase"/>
</dbReference>
<dbReference type="FunFam" id="3.30.70.270:FF:000001">
    <property type="entry name" value="Diguanylate cyclase domain protein"/>
    <property type="match status" value="1"/>
</dbReference>
<evidence type="ECO:0000313" key="2">
    <source>
        <dbReference type="EMBL" id="PJJ28313.1"/>
    </source>
</evidence>
<feature type="domain" description="GGDEF" evidence="1">
    <location>
        <begin position="164"/>
        <end position="295"/>
    </location>
</feature>
<dbReference type="SMART" id="SM00267">
    <property type="entry name" value="GGDEF"/>
    <property type="match status" value="1"/>
</dbReference>
<dbReference type="GO" id="GO:0052621">
    <property type="term" value="F:diguanylate cyclase activity"/>
    <property type="evidence" value="ECO:0007669"/>
    <property type="project" value="TreeGrafter"/>
</dbReference>
<dbReference type="InterPro" id="IPR000160">
    <property type="entry name" value="GGDEF_dom"/>
</dbReference>
<dbReference type="GO" id="GO:0043709">
    <property type="term" value="P:cell adhesion involved in single-species biofilm formation"/>
    <property type="evidence" value="ECO:0007669"/>
    <property type="project" value="TreeGrafter"/>
</dbReference>